<feature type="region of interest" description="Disordered" evidence="2">
    <location>
        <begin position="488"/>
        <end position="551"/>
    </location>
</feature>
<organism evidence="4 5">
    <name type="scientific">Sporothrix eucalyptigena</name>
    <dbReference type="NCBI Taxonomy" id="1812306"/>
    <lineage>
        <taxon>Eukaryota</taxon>
        <taxon>Fungi</taxon>
        <taxon>Dikarya</taxon>
        <taxon>Ascomycota</taxon>
        <taxon>Pezizomycotina</taxon>
        <taxon>Sordariomycetes</taxon>
        <taxon>Sordariomycetidae</taxon>
        <taxon>Ophiostomatales</taxon>
        <taxon>Ophiostomataceae</taxon>
        <taxon>Sporothrix</taxon>
    </lineage>
</organism>
<keyword evidence="5" id="KW-1185">Reference proteome</keyword>
<feature type="compositionally biased region" description="Low complexity" evidence="2">
    <location>
        <begin position="1306"/>
        <end position="1327"/>
    </location>
</feature>
<feature type="region of interest" description="Disordered" evidence="2">
    <location>
        <begin position="286"/>
        <end position="456"/>
    </location>
</feature>
<feature type="compositionally biased region" description="Basic and acidic residues" evidence="2">
    <location>
        <begin position="1260"/>
        <end position="1269"/>
    </location>
</feature>
<feature type="region of interest" description="Disordered" evidence="2">
    <location>
        <begin position="1249"/>
        <end position="1357"/>
    </location>
</feature>
<dbReference type="PANTHER" id="PTHR28190">
    <property type="entry name" value="NUCLEAR MIGRATION PROTEIN NUM1"/>
    <property type="match status" value="1"/>
</dbReference>
<comment type="caution">
    <text evidence="4">The sequence shown here is derived from an EMBL/GenBank/DDBJ whole genome shotgun (WGS) entry which is preliminary data.</text>
</comment>
<feature type="compositionally biased region" description="Pro residues" evidence="2">
    <location>
        <begin position="536"/>
        <end position="546"/>
    </location>
</feature>
<evidence type="ECO:0000256" key="1">
    <source>
        <dbReference type="SAM" id="Coils"/>
    </source>
</evidence>
<feature type="region of interest" description="Disordered" evidence="2">
    <location>
        <begin position="749"/>
        <end position="789"/>
    </location>
</feature>
<evidence type="ECO:0000313" key="5">
    <source>
        <dbReference type="Proteomes" id="UP001642482"/>
    </source>
</evidence>
<evidence type="ECO:0000259" key="3">
    <source>
        <dbReference type="Pfam" id="PF12814"/>
    </source>
</evidence>
<dbReference type="PANTHER" id="PTHR28190:SF2">
    <property type="entry name" value="MIGRATION PROTEIN, PUTATIVE (AFU_ORTHOLOGUE AFUA_2G07730)-RELATED"/>
    <property type="match status" value="1"/>
</dbReference>
<feature type="region of interest" description="Disordered" evidence="2">
    <location>
        <begin position="1398"/>
        <end position="1450"/>
    </location>
</feature>
<name>A0ABP0BLM9_9PEZI</name>
<feature type="domain" description="Pleckstrin homology" evidence="3">
    <location>
        <begin position="1024"/>
        <end position="1155"/>
    </location>
</feature>
<dbReference type="InterPro" id="IPR024774">
    <property type="entry name" value="PH_dom-Mcp5-type"/>
</dbReference>
<sequence length="1450" mass="158432">MPSMAVWETEDEMDGPLMAAAAALPTPTDTPYRTPSRNSRRSRRSATPPRPGTSPPPLPSTDKTDKTDRGSKRSSKDLATDETISIFDPRRFTPTLHANLVSEILALRRDQEEKMKIIESLETALHSTKEEQETLEEAALGTAKENRSLKRQLALLEGGTSSALGELAREREEAVETASETKKRLELAQKRLRHHEEDSERTHDQWAKEKEAWDEEKRKLERKLHVADTRLKTVLEEVAAYHAAQVNGMNGHGIDGDEIEDATTAGKDNDAASVRTMSMTNSIRFSVVPSKPNGNSLADELNFDGDETDETDHGGRESVLSYRLHGRSHSRDSTYSRSHRRQQSNESLRRPGSVARGRFMNQSVLERLEGVTIEEDDEEQAAPSPALKPPKVEYTDSAVQYSPPPSPKIAPRTAVPEPVPVIELHQPPPPIPARADRSSLHDSIDGTSRGEWGEIEANQRRKRVHIARPLTIEPVVVSSSLMVSVGSQTLADEPLSPPKTPKSPPFEKESKRSSLAAVVVKPVVPPMVSSETQTDPPTPPASPVPTVPSDGLIPLSQMLIPSISIHPPTSRPTTPREPRLPPLVKDFGCQVEISLPMPSRSVSVQTDEIRVDKRLDRLPAHLHPSAITSRPSSPAAIISDPVAAAVDDLSKQNFAPGALPPRNPRRLVSRSGTPSEPPSSPQVQATAAFGTEETHDAYPGNNDDGPLSSQKAPMRRPHRISSLFAGFDGGSSDEVDEFADADLSDSEYRTALSAPKPKAGSSSRAGNKRNSGALSGTASPDSLPHRNSVRNSVRLLASITSSETYSKYALADVPKDNQDIFTGRKTSVRGSRMSFEKGGSSVLGPSGNKSGVMRKAAMIQNGIATHQGRSRSPSLPDPRDPPFPIPTRASSRKPPTSISAPSDGRRSPTRPGEVWHRRGSSRTHYRANSIRKVRSAAAIPVKPRRRGERSRSPPLQQGPFSADEDPESPGLPPLPTNDITAPRFGSSTGSRYKPHHQHQASINTAITDQTNIGSVNSSNQATGVVDAIAQTMVGEWMYKYVRRRKSFGAAETTGRDDSSNDRHKRWVWLAPYERAILWSSKQPSSNSTLMGKSGRKLTIQSVLDVKDDNPPPKGCGQLFNRSILILTPQRALKFTATTPERHYLWLTSLSFLAHSQQAIPENITAPPPPPKQLPEFDFQKSKIRKGGIRDSIRLTKNKTAMLSGTSVTVPPPLPPMSMASSHADSVPPSIPSFRPAESYVSAPSVTYTSAPSVAATSSTHQRDTSRDTAEPPVIARFHDRGAMVHGRKRSNTGGHVPPPLSFRGFSGPAGSSSSYYHASSNSTAANSDISQSQASSWGIPGGPSSQRTSEASSRPSGVVMNNFFDAIGTVRMEAFISPLALSQFDEYPDEQEEMRYRARRRSKEMRRRASRSRHRDSYNSRTTRTTDEYYAGSRTGGEEDYFRDDPFKGF</sequence>
<feature type="compositionally biased region" description="Low complexity" evidence="2">
    <location>
        <begin position="1249"/>
        <end position="1259"/>
    </location>
</feature>
<evidence type="ECO:0000256" key="2">
    <source>
        <dbReference type="SAM" id="MobiDB-lite"/>
    </source>
</evidence>
<dbReference type="EMBL" id="CAWUHD010000036">
    <property type="protein sequence ID" value="CAK7220533.1"/>
    <property type="molecule type" value="Genomic_DNA"/>
</dbReference>
<feature type="region of interest" description="Disordered" evidence="2">
    <location>
        <begin position="831"/>
        <end position="850"/>
    </location>
</feature>
<reference evidence="4 5" key="1">
    <citation type="submission" date="2024-01" db="EMBL/GenBank/DDBJ databases">
        <authorList>
            <person name="Allen C."/>
            <person name="Tagirdzhanova G."/>
        </authorList>
    </citation>
    <scope>NUCLEOTIDE SEQUENCE [LARGE SCALE GENOMIC DNA]</scope>
</reference>
<feature type="compositionally biased region" description="Basic residues" evidence="2">
    <location>
        <begin position="1398"/>
        <end position="1414"/>
    </location>
</feature>
<dbReference type="Proteomes" id="UP001642482">
    <property type="component" value="Unassembled WGS sequence"/>
</dbReference>
<feature type="region of interest" description="Disordered" evidence="2">
    <location>
        <begin position="653"/>
        <end position="715"/>
    </location>
</feature>
<feature type="compositionally biased region" description="Acidic residues" evidence="2">
    <location>
        <begin position="301"/>
        <end position="310"/>
    </location>
</feature>
<dbReference type="Pfam" id="PF12814">
    <property type="entry name" value="Mcp5_PH"/>
    <property type="match status" value="1"/>
</dbReference>
<feature type="compositionally biased region" description="Polar residues" evidence="2">
    <location>
        <begin position="760"/>
        <end position="780"/>
    </location>
</feature>
<feature type="region of interest" description="Disordered" evidence="2">
    <location>
        <begin position="864"/>
        <end position="998"/>
    </location>
</feature>
<feature type="compositionally biased region" description="Low complexity" evidence="2">
    <location>
        <begin position="563"/>
        <end position="573"/>
    </location>
</feature>
<feature type="compositionally biased region" description="Basic residues" evidence="2">
    <location>
        <begin position="917"/>
        <end position="934"/>
    </location>
</feature>
<dbReference type="InterPro" id="IPR053005">
    <property type="entry name" value="Nuclear_Pos-Cytoskel_Interact"/>
</dbReference>
<feature type="region of interest" description="Disordered" evidence="2">
    <location>
        <begin position="1"/>
        <end position="92"/>
    </location>
</feature>
<feature type="coiled-coil region" evidence="1">
    <location>
        <begin position="164"/>
        <end position="237"/>
    </location>
</feature>
<feature type="compositionally biased region" description="Low complexity" evidence="2">
    <location>
        <begin position="518"/>
        <end position="528"/>
    </location>
</feature>
<protein>
    <recommendedName>
        <fullName evidence="3">Pleckstrin homology domain-containing protein</fullName>
    </recommendedName>
</protein>
<feature type="compositionally biased region" description="Basic and acidic residues" evidence="2">
    <location>
        <begin position="62"/>
        <end position="79"/>
    </location>
</feature>
<evidence type="ECO:0000313" key="4">
    <source>
        <dbReference type="EMBL" id="CAK7220533.1"/>
    </source>
</evidence>
<feature type="region of interest" description="Disordered" evidence="2">
    <location>
        <begin position="563"/>
        <end position="582"/>
    </location>
</feature>
<keyword evidence="1" id="KW-0175">Coiled coil</keyword>
<proteinExistence type="predicted"/>
<gene>
    <name evidence="4" type="ORF">SEUCBS140593_004265</name>
</gene>
<feature type="compositionally biased region" description="Pro residues" evidence="2">
    <location>
        <begin position="495"/>
        <end position="504"/>
    </location>
</feature>
<feature type="compositionally biased region" description="Pro residues" evidence="2">
    <location>
        <begin position="48"/>
        <end position="59"/>
    </location>
</feature>
<accession>A0ABP0BLM9</accession>
<feature type="compositionally biased region" description="Basic and acidic residues" evidence="2">
    <location>
        <begin position="434"/>
        <end position="444"/>
    </location>
</feature>
<feature type="region of interest" description="Disordered" evidence="2">
    <location>
        <begin position="1196"/>
        <end position="1229"/>
    </location>
</feature>
<feature type="compositionally biased region" description="Polar residues" evidence="2">
    <location>
        <begin position="1343"/>
        <end position="1355"/>
    </location>
</feature>